<dbReference type="InterPro" id="IPR013324">
    <property type="entry name" value="RNA_pol_sigma_r3/r4-like"/>
</dbReference>
<evidence type="ECO:0000313" key="8">
    <source>
        <dbReference type="EMBL" id="OGZ06364.1"/>
    </source>
</evidence>
<dbReference type="PANTHER" id="PTHR43133:SF8">
    <property type="entry name" value="RNA POLYMERASE SIGMA FACTOR HI_1459-RELATED"/>
    <property type="match status" value="1"/>
</dbReference>
<dbReference type="Proteomes" id="UP000177122">
    <property type="component" value="Unassembled WGS sequence"/>
</dbReference>
<evidence type="ECO:0000256" key="1">
    <source>
        <dbReference type="ARBA" id="ARBA00010641"/>
    </source>
</evidence>
<dbReference type="InterPro" id="IPR039425">
    <property type="entry name" value="RNA_pol_sigma-70-like"/>
</dbReference>
<name>A0A1G2CYC4_9BACT</name>
<feature type="domain" description="RNA polymerase sigma-70 region 4" evidence="7">
    <location>
        <begin position="132"/>
        <end position="181"/>
    </location>
</feature>
<reference evidence="8 9" key="1">
    <citation type="journal article" date="2016" name="Nat. Commun.">
        <title>Thousands of microbial genomes shed light on interconnected biogeochemical processes in an aquifer system.</title>
        <authorList>
            <person name="Anantharaman K."/>
            <person name="Brown C.T."/>
            <person name="Hug L.A."/>
            <person name="Sharon I."/>
            <person name="Castelle C.J."/>
            <person name="Probst A.J."/>
            <person name="Thomas B.C."/>
            <person name="Singh A."/>
            <person name="Wilkins M.J."/>
            <person name="Karaoz U."/>
            <person name="Brodie E.L."/>
            <person name="Williams K.H."/>
            <person name="Hubbard S.S."/>
            <person name="Banfield J.F."/>
        </authorList>
    </citation>
    <scope>NUCLEOTIDE SEQUENCE [LARGE SCALE GENOMIC DNA]</scope>
</reference>
<keyword evidence="3" id="KW-0731">Sigma factor</keyword>
<evidence type="ECO:0000256" key="4">
    <source>
        <dbReference type="ARBA" id="ARBA00023125"/>
    </source>
</evidence>
<dbReference type="AlphaFoldDB" id="A0A1G2CYC4"/>
<keyword evidence="4" id="KW-0238">DNA-binding</keyword>
<dbReference type="Pfam" id="PF04545">
    <property type="entry name" value="Sigma70_r4"/>
    <property type="match status" value="1"/>
</dbReference>
<dbReference type="EMBL" id="MHLI01000004">
    <property type="protein sequence ID" value="OGZ06364.1"/>
    <property type="molecule type" value="Genomic_DNA"/>
</dbReference>
<evidence type="ECO:0000313" key="9">
    <source>
        <dbReference type="Proteomes" id="UP000177122"/>
    </source>
</evidence>
<dbReference type="NCBIfam" id="TIGR02937">
    <property type="entry name" value="sigma70-ECF"/>
    <property type="match status" value="1"/>
</dbReference>
<evidence type="ECO:0000256" key="2">
    <source>
        <dbReference type="ARBA" id="ARBA00023015"/>
    </source>
</evidence>
<dbReference type="InterPro" id="IPR014284">
    <property type="entry name" value="RNA_pol_sigma-70_dom"/>
</dbReference>
<feature type="domain" description="RNA polymerase sigma-70 region 2" evidence="6">
    <location>
        <begin position="23"/>
        <end position="89"/>
    </location>
</feature>
<evidence type="ECO:0000256" key="3">
    <source>
        <dbReference type="ARBA" id="ARBA00023082"/>
    </source>
</evidence>
<dbReference type="PANTHER" id="PTHR43133">
    <property type="entry name" value="RNA POLYMERASE ECF-TYPE SIGMA FACTO"/>
    <property type="match status" value="1"/>
</dbReference>
<dbReference type="Gene3D" id="1.10.10.10">
    <property type="entry name" value="Winged helix-like DNA-binding domain superfamily/Winged helix DNA-binding domain"/>
    <property type="match status" value="1"/>
</dbReference>
<dbReference type="Pfam" id="PF04542">
    <property type="entry name" value="Sigma70_r2"/>
    <property type="match status" value="1"/>
</dbReference>
<sequence length="188" mass="21291">MNDEDGILIKKYLKGDEDAFTQLVEKYIDAVYAFSLRLSGDPHTAEDATQQVFINAWKRLASYDTNRRFLTWLLAIAHNASVDILRKKKGVPLSYFDSAEGGNAILDTTKDPEPLPDELFARKELGEELGRALAILSFAEREVLTLHYEEGLTFEEISEMLGKSRNTVKSQQRRAVEKLRALLLPSQT</sequence>
<dbReference type="SUPFAM" id="SSF88659">
    <property type="entry name" value="Sigma3 and sigma4 domains of RNA polymerase sigma factors"/>
    <property type="match status" value="1"/>
</dbReference>
<protein>
    <recommendedName>
        <fullName evidence="10">HTH luxR-type domain-containing protein</fullName>
    </recommendedName>
</protein>
<dbReference type="GO" id="GO:0006352">
    <property type="term" value="P:DNA-templated transcription initiation"/>
    <property type="evidence" value="ECO:0007669"/>
    <property type="project" value="InterPro"/>
</dbReference>
<dbReference type="Gene3D" id="1.10.1740.10">
    <property type="match status" value="1"/>
</dbReference>
<comment type="similarity">
    <text evidence="1">Belongs to the sigma-70 factor family. ECF subfamily.</text>
</comment>
<evidence type="ECO:0008006" key="10">
    <source>
        <dbReference type="Google" id="ProtNLM"/>
    </source>
</evidence>
<evidence type="ECO:0000256" key="5">
    <source>
        <dbReference type="ARBA" id="ARBA00023163"/>
    </source>
</evidence>
<dbReference type="InterPro" id="IPR036388">
    <property type="entry name" value="WH-like_DNA-bd_sf"/>
</dbReference>
<dbReference type="GO" id="GO:0016987">
    <property type="term" value="F:sigma factor activity"/>
    <property type="evidence" value="ECO:0007669"/>
    <property type="project" value="UniProtKB-KW"/>
</dbReference>
<evidence type="ECO:0000259" key="7">
    <source>
        <dbReference type="Pfam" id="PF04545"/>
    </source>
</evidence>
<accession>A0A1G2CYC4</accession>
<evidence type="ECO:0000259" key="6">
    <source>
        <dbReference type="Pfam" id="PF04542"/>
    </source>
</evidence>
<organism evidence="8 9">
    <name type="scientific">Candidatus Lloydbacteria bacterium RIFCSPHIGHO2_01_FULL_49_22</name>
    <dbReference type="NCBI Taxonomy" id="1798658"/>
    <lineage>
        <taxon>Bacteria</taxon>
        <taxon>Candidatus Lloydiibacteriota</taxon>
    </lineage>
</organism>
<dbReference type="CDD" id="cd06171">
    <property type="entry name" value="Sigma70_r4"/>
    <property type="match status" value="1"/>
</dbReference>
<keyword evidence="5" id="KW-0804">Transcription</keyword>
<dbReference type="SUPFAM" id="SSF88946">
    <property type="entry name" value="Sigma2 domain of RNA polymerase sigma factors"/>
    <property type="match status" value="1"/>
</dbReference>
<gene>
    <name evidence="8" type="ORF">A2845_01035</name>
</gene>
<dbReference type="InterPro" id="IPR013325">
    <property type="entry name" value="RNA_pol_sigma_r2"/>
</dbReference>
<dbReference type="InterPro" id="IPR007627">
    <property type="entry name" value="RNA_pol_sigma70_r2"/>
</dbReference>
<comment type="caution">
    <text evidence="8">The sequence shown here is derived from an EMBL/GenBank/DDBJ whole genome shotgun (WGS) entry which is preliminary data.</text>
</comment>
<dbReference type="InterPro" id="IPR007630">
    <property type="entry name" value="RNA_pol_sigma70_r4"/>
</dbReference>
<proteinExistence type="inferred from homology"/>
<dbReference type="GO" id="GO:0003677">
    <property type="term" value="F:DNA binding"/>
    <property type="evidence" value="ECO:0007669"/>
    <property type="project" value="UniProtKB-KW"/>
</dbReference>
<keyword evidence="2" id="KW-0805">Transcription regulation</keyword>